<dbReference type="RefSeq" id="XP_060123745.1">
    <property type="nucleotide sequence ID" value="XM_060267762.1"/>
</dbReference>
<evidence type="ECO:0000256" key="3">
    <source>
        <dbReference type="ARBA" id="ARBA00022801"/>
    </source>
</evidence>
<gene>
    <name evidence="6" type="primary">PPX1_2</name>
    <name evidence="6" type="ORF">MJAP1_003839</name>
</gene>
<dbReference type="Gene3D" id="3.90.1640.10">
    <property type="entry name" value="inorganic pyrophosphatase (n-terminal core)"/>
    <property type="match status" value="1"/>
</dbReference>
<evidence type="ECO:0000259" key="5">
    <source>
        <dbReference type="SMART" id="SM01131"/>
    </source>
</evidence>
<dbReference type="SUPFAM" id="SSF64182">
    <property type="entry name" value="DHH phosphoesterases"/>
    <property type="match status" value="1"/>
</dbReference>
<accession>A0AAF0F150</accession>
<feature type="domain" description="DHHA2" evidence="5">
    <location>
        <begin position="220"/>
        <end position="371"/>
    </location>
</feature>
<sequence length="376" mass="40256">MAAAPLAAFLRTRKNLAAHGAQYWVTGNEAGDLDSLACAIGYAFFSQYVNPSGSQWIPVVQTRRPDLKLRPENLLMLDKIGVDPELLVCLDEVPELGKDEHVALVDHNKATGVFAKATTDAIIDHHADEKLHTEADVRVILAPQNAGSCASVLTQYFQPLLPKSPAVPPAVADLLLSAILIDTHNMSESAGKAKAVDEGARAFLAPRSSYNSAEAQKSLYEALSDAKSDVSQLTTEQKLRRDYKFFACAAKDGGEWNIGTSSTVEPIDALLKDGPKALHNDLAAFCASKSLDLAVVLAGYTDSQEEAHRELLLYAPGSGRAVAEALAAYKEQSVDLAPLSLDLAGPYCATFTQKDPRVTRKQFAPALQAVCAATPK</sequence>
<dbReference type="EC" id="3.6.1.11" evidence="6"/>
<evidence type="ECO:0000313" key="7">
    <source>
        <dbReference type="Proteomes" id="UP001217754"/>
    </source>
</evidence>
<proteinExistence type="predicted"/>
<dbReference type="InterPro" id="IPR001667">
    <property type="entry name" value="DDH_dom"/>
</dbReference>
<evidence type="ECO:0000256" key="1">
    <source>
        <dbReference type="ARBA" id="ARBA00001936"/>
    </source>
</evidence>
<evidence type="ECO:0000313" key="6">
    <source>
        <dbReference type="EMBL" id="WFD40848.1"/>
    </source>
</evidence>
<protein>
    <submittedName>
        <fullName evidence="6">Exopolyphosphatase</fullName>
        <ecNumber evidence="6">3.6.1.11</ecNumber>
    </submittedName>
</protein>
<dbReference type="EMBL" id="CP119965">
    <property type="protein sequence ID" value="WFD40848.1"/>
    <property type="molecule type" value="Genomic_DNA"/>
</dbReference>
<dbReference type="InterPro" id="IPR004097">
    <property type="entry name" value="DHHA2"/>
</dbReference>
<keyword evidence="7" id="KW-1185">Reference proteome</keyword>
<comment type="cofactor">
    <cofactor evidence="1">
        <name>Mn(2+)</name>
        <dbReference type="ChEBI" id="CHEBI:29035"/>
    </cofactor>
</comment>
<organism evidence="6 7">
    <name type="scientific">Malassezia japonica</name>
    <dbReference type="NCBI Taxonomy" id="223818"/>
    <lineage>
        <taxon>Eukaryota</taxon>
        <taxon>Fungi</taxon>
        <taxon>Dikarya</taxon>
        <taxon>Basidiomycota</taxon>
        <taxon>Ustilaginomycotina</taxon>
        <taxon>Malasseziomycetes</taxon>
        <taxon>Malasseziales</taxon>
        <taxon>Malasseziaceae</taxon>
        <taxon>Malassezia</taxon>
    </lineage>
</organism>
<dbReference type="GO" id="GO:0004309">
    <property type="term" value="F:exopolyphosphatase activity"/>
    <property type="evidence" value="ECO:0007669"/>
    <property type="project" value="UniProtKB-EC"/>
</dbReference>
<dbReference type="Pfam" id="PF01368">
    <property type="entry name" value="DHH"/>
    <property type="match status" value="1"/>
</dbReference>
<dbReference type="GO" id="GO:0005737">
    <property type="term" value="C:cytoplasm"/>
    <property type="evidence" value="ECO:0007669"/>
    <property type="project" value="InterPro"/>
</dbReference>
<dbReference type="PANTHER" id="PTHR12112">
    <property type="entry name" value="BNIP - RELATED"/>
    <property type="match status" value="1"/>
</dbReference>
<dbReference type="Gene3D" id="3.10.310.20">
    <property type="entry name" value="DHHA2 domain"/>
    <property type="match status" value="1"/>
</dbReference>
<dbReference type="GO" id="GO:0046872">
    <property type="term" value="F:metal ion binding"/>
    <property type="evidence" value="ECO:0007669"/>
    <property type="project" value="UniProtKB-KW"/>
</dbReference>
<dbReference type="SMART" id="SM01131">
    <property type="entry name" value="DHHA2"/>
    <property type="match status" value="1"/>
</dbReference>
<evidence type="ECO:0000256" key="2">
    <source>
        <dbReference type="ARBA" id="ARBA00022723"/>
    </source>
</evidence>
<dbReference type="GeneID" id="85227490"/>
<dbReference type="PANTHER" id="PTHR12112:SF39">
    <property type="entry name" value="EG:152A3.5 PROTEIN (FBGN0003116_PN PROTEIN)"/>
    <property type="match status" value="1"/>
</dbReference>
<dbReference type="AlphaFoldDB" id="A0AAF0F150"/>
<dbReference type="InterPro" id="IPR038222">
    <property type="entry name" value="DHHA2_dom_sf"/>
</dbReference>
<keyword evidence="2" id="KW-0479">Metal-binding</keyword>
<dbReference type="Proteomes" id="UP001217754">
    <property type="component" value="Chromosome 8"/>
</dbReference>
<name>A0AAF0F150_9BASI</name>
<dbReference type="InterPro" id="IPR038763">
    <property type="entry name" value="DHH_sf"/>
</dbReference>
<keyword evidence="3 6" id="KW-0378">Hydrolase</keyword>
<evidence type="ECO:0000256" key="4">
    <source>
        <dbReference type="ARBA" id="ARBA00023211"/>
    </source>
</evidence>
<reference evidence="6" key="1">
    <citation type="submission" date="2023-03" db="EMBL/GenBank/DDBJ databases">
        <title>Mating type loci evolution in Malassezia.</title>
        <authorList>
            <person name="Coelho M.A."/>
        </authorList>
    </citation>
    <scope>NUCLEOTIDE SEQUENCE</scope>
    <source>
        <strain evidence="6">CBS 9431</strain>
    </source>
</reference>
<dbReference type="Pfam" id="PF02833">
    <property type="entry name" value="DHHA2"/>
    <property type="match status" value="1"/>
</dbReference>
<keyword evidence="4" id="KW-0464">Manganese</keyword>